<dbReference type="InterPro" id="IPR010730">
    <property type="entry name" value="HET"/>
</dbReference>
<sequence>MPHFYALSYEWGTDQPSHALNIDGKTFPIRKNLKLFLDRIHSSTHAFIRPLWIDAICIDQCSNSERNEQVKIMGRIFAEAILVLTWLGPKSMEDGTLVETEVTLQDWRDSDEYARIKEGQVVERPSVVSLRDPYGQMWNCLQQLCQLSYWKRRWIIQELIKANKLLFLWGVGQITWDALSAAFLAVLSVNRHRRSSAPITMTGPWDAIYTSIPFSVWQHVHDIHVNHRLLQVMETYQHSQCSVFHDKAYALTGISTNAHQLQVDYDKSLPDLYADLMDLEPKSPHCLKYSKLILDALCIDRKKWETGPVVGKTVISKALKISPVTAVSTVPSPVTPALIDTEMWELFQSAGAMSISKMNEIIRWAKDAYSEISAKTHRLQRVSYFLLLDGQVGMSISAVTPGSVVYMVNGATEESDPLYLCQSSEHHRVSSTSSVSSLSREVSRTNRVWLAPSTNATFEDSGLSDSLDIRLGDLYDMNGSLDWDISPDTPLPSPTEAPTSPQLKLRRPHSDNAEIRSPPHRSSTAGSSSIDEALRPRPRTKTWPPVEGEEEVAKTDGWYIDALARNMRDKLFIGPSGKMNTPD</sequence>
<dbReference type="VEuPathDB" id="FungiDB:AB675_1759"/>
<dbReference type="EMBL" id="LFJN01000006">
    <property type="protein sequence ID" value="KPI42652.1"/>
    <property type="molecule type" value="Genomic_DNA"/>
</dbReference>
<dbReference type="PANTHER" id="PTHR24148">
    <property type="entry name" value="ANKYRIN REPEAT DOMAIN-CONTAINING PROTEIN 39 HOMOLOG-RELATED"/>
    <property type="match status" value="1"/>
</dbReference>
<evidence type="ECO:0000256" key="1">
    <source>
        <dbReference type="SAM" id="MobiDB-lite"/>
    </source>
</evidence>
<proteinExistence type="predicted"/>
<dbReference type="PANTHER" id="PTHR24148:SF64">
    <property type="entry name" value="HETEROKARYON INCOMPATIBILITY DOMAIN-CONTAINING PROTEIN"/>
    <property type="match status" value="1"/>
</dbReference>
<feature type="compositionally biased region" description="Polar residues" evidence="1">
    <location>
        <begin position="520"/>
        <end position="530"/>
    </location>
</feature>
<name>A0A0N1P1R6_9EURO</name>
<reference evidence="3 4" key="1">
    <citation type="submission" date="2015-06" db="EMBL/GenBank/DDBJ databases">
        <title>Draft genome of the ant-associated black yeast Phialophora attae CBS 131958.</title>
        <authorList>
            <person name="Moreno L.F."/>
            <person name="Stielow B.J."/>
            <person name="de Hoog S."/>
            <person name="Vicente V.A."/>
            <person name="Weiss V.A."/>
            <person name="de Vries M."/>
            <person name="Cruz L.M."/>
            <person name="Souza E.M."/>
        </authorList>
    </citation>
    <scope>NUCLEOTIDE SEQUENCE [LARGE SCALE GENOMIC DNA]</scope>
    <source>
        <strain evidence="3 4">CBS 131958</strain>
    </source>
</reference>
<evidence type="ECO:0000259" key="2">
    <source>
        <dbReference type="Pfam" id="PF06985"/>
    </source>
</evidence>
<feature type="domain" description="Heterokaryon incompatibility" evidence="2">
    <location>
        <begin position="4"/>
        <end position="158"/>
    </location>
</feature>
<evidence type="ECO:0000313" key="3">
    <source>
        <dbReference type="EMBL" id="KPI42652.1"/>
    </source>
</evidence>
<dbReference type="Proteomes" id="UP000038010">
    <property type="component" value="Unassembled WGS sequence"/>
</dbReference>
<dbReference type="RefSeq" id="XP_018002615.1">
    <property type="nucleotide sequence ID" value="XM_018141673.1"/>
</dbReference>
<accession>A0A0N1P1R6</accession>
<dbReference type="AlphaFoldDB" id="A0A0N1P1R6"/>
<dbReference type="OrthoDB" id="2157530at2759"/>
<dbReference type="InterPro" id="IPR052895">
    <property type="entry name" value="HetReg/Transcr_Mod"/>
</dbReference>
<dbReference type="Pfam" id="PF06985">
    <property type="entry name" value="HET"/>
    <property type="match status" value="1"/>
</dbReference>
<dbReference type="STRING" id="1664694.A0A0N1P1R6"/>
<keyword evidence="4" id="KW-1185">Reference proteome</keyword>
<protein>
    <recommendedName>
        <fullName evidence="2">Heterokaryon incompatibility domain-containing protein</fullName>
    </recommendedName>
</protein>
<organism evidence="3 4">
    <name type="scientific">Cyphellophora attinorum</name>
    <dbReference type="NCBI Taxonomy" id="1664694"/>
    <lineage>
        <taxon>Eukaryota</taxon>
        <taxon>Fungi</taxon>
        <taxon>Dikarya</taxon>
        <taxon>Ascomycota</taxon>
        <taxon>Pezizomycotina</taxon>
        <taxon>Eurotiomycetes</taxon>
        <taxon>Chaetothyriomycetidae</taxon>
        <taxon>Chaetothyriales</taxon>
        <taxon>Cyphellophoraceae</taxon>
        <taxon>Cyphellophora</taxon>
    </lineage>
</organism>
<comment type="caution">
    <text evidence="3">The sequence shown here is derived from an EMBL/GenBank/DDBJ whole genome shotgun (WGS) entry which is preliminary data.</text>
</comment>
<dbReference type="GeneID" id="28733553"/>
<gene>
    <name evidence="3" type="ORF">AB675_1759</name>
</gene>
<feature type="region of interest" description="Disordered" evidence="1">
    <location>
        <begin position="485"/>
        <end position="551"/>
    </location>
</feature>
<evidence type="ECO:0000313" key="4">
    <source>
        <dbReference type="Proteomes" id="UP000038010"/>
    </source>
</evidence>